<accession>A0A240A9W4</accession>
<feature type="site" description="Transition state stabilizer" evidence="13">
    <location>
        <position position="22"/>
    </location>
</feature>
<organism evidence="14 15">
    <name type="scientific">Mammaliicoccus stepanovicii</name>
    <dbReference type="NCBI Taxonomy" id="643214"/>
    <lineage>
        <taxon>Bacteria</taxon>
        <taxon>Bacillati</taxon>
        <taxon>Bacillota</taxon>
        <taxon>Bacilli</taxon>
        <taxon>Bacillales</taxon>
        <taxon>Staphylococcaceae</taxon>
        <taxon>Mammaliicoccus</taxon>
    </lineage>
</organism>
<evidence type="ECO:0000256" key="1">
    <source>
        <dbReference type="ARBA" id="ARBA00001282"/>
    </source>
</evidence>
<evidence type="ECO:0000256" key="9">
    <source>
        <dbReference type="ARBA" id="ARBA00023316"/>
    </source>
</evidence>
<comment type="similarity">
    <text evidence="12">Belongs to the IspD/TarI cytidylyltransferase family. TarI subfamily.</text>
</comment>
<comment type="catalytic activity">
    <reaction evidence="1 13">
        <text>2-C-methyl-D-erythritol 4-phosphate + CTP + H(+) = 4-CDP-2-C-methyl-D-erythritol + diphosphate</text>
        <dbReference type="Rhea" id="RHEA:13429"/>
        <dbReference type="ChEBI" id="CHEBI:15378"/>
        <dbReference type="ChEBI" id="CHEBI:33019"/>
        <dbReference type="ChEBI" id="CHEBI:37563"/>
        <dbReference type="ChEBI" id="CHEBI:57823"/>
        <dbReference type="ChEBI" id="CHEBI:58262"/>
        <dbReference type="EC" id="2.7.7.60"/>
    </reaction>
</comment>
<gene>
    <name evidence="13 14" type="primary">ispD</name>
    <name evidence="14" type="ORF">SAMEA4384403_02332</name>
</gene>
<dbReference type="Pfam" id="PF01128">
    <property type="entry name" value="IspD"/>
    <property type="match status" value="1"/>
</dbReference>
<evidence type="ECO:0000256" key="10">
    <source>
        <dbReference type="ARBA" id="ARBA00049484"/>
    </source>
</evidence>
<name>A0A240A9W4_9STAP</name>
<keyword evidence="6 13" id="KW-0548">Nucleotidyltransferase</keyword>
<evidence type="ECO:0000256" key="5">
    <source>
        <dbReference type="ARBA" id="ARBA00022679"/>
    </source>
</evidence>
<dbReference type="InterPro" id="IPR018294">
    <property type="entry name" value="ISPD_synthase_CS"/>
</dbReference>
<dbReference type="GO" id="GO:0050518">
    <property type="term" value="F:2-C-methyl-D-erythritol 4-phosphate cytidylyltransferase activity"/>
    <property type="evidence" value="ECO:0007669"/>
    <property type="project" value="UniProtKB-UniRule"/>
</dbReference>
<dbReference type="Proteomes" id="UP000242084">
    <property type="component" value="Chromosome 1"/>
</dbReference>
<dbReference type="FunFam" id="3.90.550.10:FF:000003">
    <property type="entry name" value="2-C-methyl-D-erythritol 4-phosphate cytidylyltransferase"/>
    <property type="match status" value="1"/>
</dbReference>
<evidence type="ECO:0000256" key="2">
    <source>
        <dbReference type="ARBA" id="ARBA00004787"/>
    </source>
</evidence>
<dbReference type="KEGG" id="sste:SAMEA4384403_2332"/>
<reference evidence="14 15" key="1">
    <citation type="submission" date="2017-06" db="EMBL/GenBank/DDBJ databases">
        <authorList>
            <consortium name="Pathogen Informatics"/>
        </authorList>
    </citation>
    <scope>NUCLEOTIDE SEQUENCE [LARGE SCALE GENOMIC DNA]</scope>
    <source>
        <strain evidence="14 15">NCTC13839</strain>
    </source>
</reference>
<comment type="pathway">
    <text evidence="3">Cell wall biogenesis; poly(ribitol phosphate) teichoic acid biosynthesis.</text>
</comment>
<keyword evidence="8 13" id="KW-0414">Isoprene biosynthesis</keyword>
<keyword evidence="9" id="KW-0961">Cell wall biogenesis/degradation</keyword>
<comment type="function">
    <text evidence="11">Catalyzes the transfer of the cytidylyl group of CTP to D-ribitol 5-phosphate.</text>
</comment>
<dbReference type="NCBIfam" id="TIGR00453">
    <property type="entry name" value="ispD"/>
    <property type="match status" value="1"/>
</dbReference>
<evidence type="ECO:0000256" key="6">
    <source>
        <dbReference type="ARBA" id="ARBA00022695"/>
    </source>
</evidence>
<keyword evidence="5 13" id="KW-0808">Transferase</keyword>
<evidence type="ECO:0000256" key="7">
    <source>
        <dbReference type="ARBA" id="ARBA00022944"/>
    </source>
</evidence>
<dbReference type="PROSITE" id="PS01295">
    <property type="entry name" value="ISPD"/>
    <property type="match status" value="1"/>
</dbReference>
<dbReference type="EC" id="2.7.7.60" evidence="13"/>
<dbReference type="EMBL" id="LT906462">
    <property type="protein sequence ID" value="SNV80222.1"/>
    <property type="molecule type" value="Genomic_DNA"/>
</dbReference>
<evidence type="ECO:0000313" key="14">
    <source>
        <dbReference type="EMBL" id="SNV80222.1"/>
    </source>
</evidence>
<dbReference type="OrthoDB" id="9806837at2"/>
<protein>
    <recommendedName>
        <fullName evidence="13">2-C-methyl-D-erythritol 4-phosphate cytidylyltransferase</fullName>
        <ecNumber evidence="13">2.7.7.60</ecNumber>
    </recommendedName>
    <alternativeName>
        <fullName evidence="13">4-diphosphocytidyl-2C-methyl-D-erythritol synthase</fullName>
    </alternativeName>
    <alternativeName>
        <fullName evidence="13">MEP cytidylyltransferase</fullName>
        <shortName evidence="13">MCT</shortName>
    </alternativeName>
</protein>
<dbReference type="GO" id="GO:0019288">
    <property type="term" value="P:isopentenyl diphosphate biosynthetic process, methylerythritol 4-phosphate pathway"/>
    <property type="evidence" value="ECO:0007669"/>
    <property type="project" value="UniProtKB-UniRule"/>
</dbReference>
<dbReference type="GO" id="GO:0071555">
    <property type="term" value="P:cell wall organization"/>
    <property type="evidence" value="ECO:0007669"/>
    <property type="project" value="UniProtKB-KW"/>
</dbReference>
<dbReference type="InterPro" id="IPR050088">
    <property type="entry name" value="IspD/TarI_cytidylyltransf_bact"/>
</dbReference>
<comment type="similarity">
    <text evidence="4 13">Belongs to the IspD/TarI cytidylyltransferase family. IspD subfamily.</text>
</comment>
<evidence type="ECO:0000256" key="13">
    <source>
        <dbReference type="HAMAP-Rule" id="MF_00108"/>
    </source>
</evidence>
<dbReference type="SUPFAM" id="SSF53448">
    <property type="entry name" value="Nucleotide-diphospho-sugar transferases"/>
    <property type="match status" value="1"/>
</dbReference>
<dbReference type="InterPro" id="IPR034683">
    <property type="entry name" value="IspD/TarI"/>
</dbReference>
<dbReference type="AlphaFoldDB" id="A0A240A9W4"/>
<feature type="site" description="Positions MEP for the nucleophilic attack" evidence="13">
    <location>
        <position position="206"/>
    </location>
</feature>
<dbReference type="RefSeq" id="WP_095089787.1">
    <property type="nucleotide sequence ID" value="NZ_BMDM01000001.1"/>
</dbReference>
<dbReference type="UniPathway" id="UPA00056">
    <property type="reaction ID" value="UER00093"/>
</dbReference>
<sequence length="228" mass="25544">MGFTVIIPAAGQGKRMGKKINKLFLEINDETIIRHTVSIFQNIKSCEQIFIAAHPDEVNMMAAHLKDFDKVAAVISGGKERQHSIYEVLKVIGNTDVVMVHDGARPLVSSESIEQVYKDTLVHEAVILAVQVKDTIKRVVDGVVEETYNRSTMWQVQTPQSFKRDVILNAYQLAEEDQFLGTDDASLVERAGYKVHVTNGDYNNIKITTNEDLVVADSIIERRGMKDV</sequence>
<evidence type="ECO:0000256" key="4">
    <source>
        <dbReference type="ARBA" id="ARBA00009789"/>
    </source>
</evidence>
<keyword evidence="15" id="KW-1185">Reference proteome</keyword>
<comment type="function">
    <text evidence="13">Catalyzes the formation of 4-diphosphocytidyl-2-C-methyl-D-erythritol from CTP and 2-C-methyl-D-erythritol 4-phosphate (MEP).</text>
</comment>
<dbReference type="HAMAP" id="MF_00108">
    <property type="entry name" value="IspD"/>
    <property type="match status" value="1"/>
</dbReference>
<dbReference type="InterPro" id="IPR001228">
    <property type="entry name" value="IspD"/>
</dbReference>
<evidence type="ECO:0000256" key="8">
    <source>
        <dbReference type="ARBA" id="ARBA00023229"/>
    </source>
</evidence>
<dbReference type="PANTHER" id="PTHR32125">
    <property type="entry name" value="2-C-METHYL-D-ERYTHRITOL 4-PHOSPHATE CYTIDYLYLTRANSFERASE, CHLOROPLASTIC"/>
    <property type="match status" value="1"/>
</dbReference>
<keyword evidence="7" id="KW-0777">Teichoic acid biosynthesis</keyword>
<dbReference type="CDD" id="cd02516">
    <property type="entry name" value="CDP-ME_synthetase"/>
    <property type="match status" value="1"/>
</dbReference>
<evidence type="ECO:0000256" key="11">
    <source>
        <dbReference type="ARBA" id="ARBA00056549"/>
    </source>
</evidence>
<dbReference type="GO" id="GO:0019350">
    <property type="term" value="P:teichoic acid biosynthetic process"/>
    <property type="evidence" value="ECO:0007669"/>
    <property type="project" value="UniProtKB-KW"/>
</dbReference>
<proteinExistence type="inferred from homology"/>
<dbReference type="InterPro" id="IPR029044">
    <property type="entry name" value="Nucleotide-diphossugar_trans"/>
</dbReference>
<comment type="pathway">
    <text evidence="2 13">Isoprenoid biosynthesis; isopentenyl diphosphate biosynthesis via DXP pathway; isopentenyl diphosphate from 1-deoxy-D-xylulose 5-phosphate: step 2/6.</text>
</comment>
<comment type="catalytic activity">
    <reaction evidence="10">
        <text>D-ribitol 5-phosphate + CTP + H(+) = CDP-L-ribitol + diphosphate</text>
        <dbReference type="Rhea" id="RHEA:12456"/>
        <dbReference type="ChEBI" id="CHEBI:15378"/>
        <dbReference type="ChEBI" id="CHEBI:33019"/>
        <dbReference type="ChEBI" id="CHEBI:37563"/>
        <dbReference type="ChEBI" id="CHEBI:57608"/>
        <dbReference type="ChEBI" id="CHEBI:57695"/>
        <dbReference type="EC" id="2.7.7.40"/>
    </reaction>
</comment>
<evidence type="ECO:0000256" key="3">
    <source>
        <dbReference type="ARBA" id="ARBA00004837"/>
    </source>
</evidence>
<evidence type="ECO:0000313" key="15">
    <source>
        <dbReference type="Proteomes" id="UP000242084"/>
    </source>
</evidence>
<evidence type="ECO:0000256" key="12">
    <source>
        <dbReference type="ARBA" id="ARBA00061485"/>
    </source>
</evidence>
<dbReference type="Gene3D" id="3.90.550.10">
    <property type="entry name" value="Spore Coat Polysaccharide Biosynthesis Protein SpsA, Chain A"/>
    <property type="match status" value="1"/>
</dbReference>
<feature type="site" description="Transition state stabilizer" evidence="13">
    <location>
        <position position="15"/>
    </location>
</feature>
<feature type="site" description="Positions MEP for the nucleophilic attack" evidence="13">
    <location>
        <position position="150"/>
    </location>
</feature>
<dbReference type="GO" id="GO:0047349">
    <property type="term" value="F:D-ribitol-5-phosphate cytidylyltransferase activity"/>
    <property type="evidence" value="ECO:0007669"/>
    <property type="project" value="UniProtKB-EC"/>
</dbReference>
<dbReference type="PANTHER" id="PTHR32125:SF4">
    <property type="entry name" value="2-C-METHYL-D-ERYTHRITOL 4-PHOSPHATE CYTIDYLYLTRANSFERASE, CHLOROPLASTIC"/>
    <property type="match status" value="1"/>
</dbReference>